<dbReference type="AlphaFoldDB" id="A0A1G6QYK0"/>
<protein>
    <submittedName>
        <fullName evidence="2">Uncharacterized protein</fullName>
    </submittedName>
</protein>
<dbReference type="PROSITE" id="PS51318">
    <property type="entry name" value="TAT"/>
    <property type="match status" value="1"/>
</dbReference>
<feature type="chain" id="PRO_5011729466" evidence="1">
    <location>
        <begin position="37"/>
        <end position="59"/>
    </location>
</feature>
<proteinExistence type="predicted"/>
<sequence length="59" mass="6002">MTTSAKSSTRRFVAKVALTGALAVLPLGLAVGPALAGTHAGSCNFDGNVKWVKDCPDTK</sequence>
<evidence type="ECO:0000313" key="2">
    <source>
        <dbReference type="EMBL" id="SDC97378.1"/>
    </source>
</evidence>
<accession>A0A1G6QYK0</accession>
<feature type="signal peptide" evidence="1">
    <location>
        <begin position="1"/>
        <end position="36"/>
    </location>
</feature>
<dbReference type="RefSeq" id="WP_072844019.1">
    <property type="nucleotide sequence ID" value="NZ_FNAB01000002.1"/>
</dbReference>
<dbReference type="InterPro" id="IPR006311">
    <property type="entry name" value="TAT_signal"/>
</dbReference>
<organism evidence="2 3">
    <name type="scientific">Rhodococcus tukisamuensis</name>
    <dbReference type="NCBI Taxonomy" id="168276"/>
    <lineage>
        <taxon>Bacteria</taxon>
        <taxon>Bacillati</taxon>
        <taxon>Actinomycetota</taxon>
        <taxon>Actinomycetes</taxon>
        <taxon>Mycobacteriales</taxon>
        <taxon>Nocardiaceae</taxon>
        <taxon>Rhodococcus</taxon>
    </lineage>
</organism>
<dbReference type="EMBL" id="FNAB01000002">
    <property type="protein sequence ID" value="SDC97378.1"/>
    <property type="molecule type" value="Genomic_DNA"/>
</dbReference>
<gene>
    <name evidence="2" type="ORF">SAMN05444580_102262</name>
</gene>
<dbReference type="Proteomes" id="UP000199417">
    <property type="component" value="Unassembled WGS sequence"/>
</dbReference>
<reference evidence="2 3" key="1">
    <citation type="submission" date="2016-10" db="EMBL/GenBank/DDBJ databases">
        <authorList>
            <person name="de Groot N.N."/>
        </authorList>
    </citation>
    <scope>NUCLEOTIDE SEQUENCE [LARGE SCALE GENOMIC DNA]</scope>
    <source>
        <strain evidence="2 3">JCM 11308</strain>
    </source>
</reference>
<keyword evidence="1" id="KW-0732">Signal</keyword>
<evidence type="ECO:0000256" key="1">
    <source>
        <dbReference type="SAM" id="SignalP"/>
    </source>
</evidence>
<evidence type="ECO:0000313" key="3">
    <source>
        <dbReference type="Proteomes" id="UP000199417"/>
    </source>
</evidence>
<name>A0A1G6QYK0_9NOCA</name>
<keyword evidence="3" id="KW-1185">Reference proteome</keyword>